<dbReference type="PANTHER" id="PTHR23502">
    <property type="entry name" value="MAJOR FACILITATOR SUPERFAMILY"/>
    <property type="match status" value="1"/>
</dbReference>
<feature type="compositionally biased region" description="Basic and acidic residues" evidence="5">
    <location>
        <begin position="22"/>
        <end position="36"/>
    </location>
</feature>
<comment type="subcellular location">
    <subcellularLocation>
        <location evidence="1">Membrane</location>
        <topology evidence="1">Multi-pass membrane protein</topology>
    </subcellularLocation>
</comment>
<dbReference type="SUPFAM" id="SSF103473">
    <property type="entry name" value="MFS general substrate transporter"/>
    <property type="match status" value="1"/>
</dbReference>
<feature type="transmembrane region" description="Helical" evidence="6">
    <location>
        <begin position="275"/>
        <end position="295"/>
    </location>
</feature>
<feature type="transmembrane region" description="Helical" evidence="6">
    <location>
        <begin position="119"/>
        <end position="142"/>
    </location>
</feature>
<dbReference type="EMBL" id="CAJVPL010001898">
    <property type="protein sequence ID" value="CAG8591943.1"/>
    <property type="molecule type" value="Genomic_DNA"/>
</dbReference>
<protein>
    <submittedName>
        <fullName evidence="8">6275_t:CDS:1</fullName>
    </submittedName>
</protein>
<evidence type="ECO:0000313" key="8">
    <source>
        <dbReference type="EMBL" id="CAG8591943.1"/>
    </source>
</evidence>
<sequence>MDSNIKTSITDLNNSKNCETLENDKPESFNENERSSQESLGDTQIFKRSPKITFEIINREHKIINSCHPNNADNVEDLTIICHDDKVVTNCILDDDEKIERIPLDENNPMNWSQGKKRITLFLIAFAGIIAPLSSTILYPILNLIREDLNIQQILANSLVGVFILVLGIAPLGWASFSDTRGTRRNVYLSSFLIFIVASFICALSYNVWLLLIMRALQACGASAVQSIGAGTISDIYPPLERGMSFGLFYVGPLIGTVIGPVIGGYLGEAFGWRSIFWFLLILGVIIILVIFFFLPETFYQQINPSATSTDQKEKKRFNPFGPLSLLKHPHLQIVVLYISILYANLYTQHILISTTFPSRYHLSTSANGWMIFPNCVGYLIGSVLGGRYSDYVLLRGKKRHEGKYMPELRLQSVWFGAIIFSFSTLAFGWLVEFRLPLIWPLLAMFFVGLGTMLVVSSACGYMVDTFPSLSASAIATNNCMRYLAAATMTILTEPMHQALCTGWIFTILGFLSMVGGLLLVLVYARGSKWREQALVIISEKC</sequence>
<dbReference type="InterPro" id="IPR011701">
    <property type="entry name" value="MFS"/>
</dbReference>
<evidence type="ECO:0000256" key="1">
    <source>
        <dbReference type="ARBA" id="ARBA00004141"/>
    </source>
</evidence>
<keyword evidence="3 6" id="KW-1133">Transmembrane helix</keyword>
<reference evidence="8" key="1">
    <citation type="submission" date="2021-06" db="EMBL/GenBank/DDBJ databases">
        <authorList>
            <person name="Kallberg Y."/>
            <person name="Tangrot J."/>
            <person name="Rosling A."/>
        </authorList>
    </citation>
    <scope>NUCLEOTIDE SEQUENCE</scope>
    <source>
        <strain evidence="8">MT106</strain>
    </source>
</reference>
<feature type="transmembrane region" description="Helical" evidence="6">
    <location>
        <begin position="154"/>
        <end position="175"/>
    </location>
</feature>
<feature type="transmembrane region" description="Helical" evidence="6">
    <location>
        <begin position="187"/>
        <end position="209"/>
    </location>
</feature>
<feature type="domain" description="Major facilitator superfamily (MFS) profile" evidence="7">
    <location>
        <begin position="120"/>
        <end position="528"/>
    </location>
</feature>
<evidence type="ECO:0000313" key="9">
    <source>
        <dbReference type="Proteomes" id="UP000789831"/>
    </source>
</evidence>
<evidence type="ECO:0000256" key="5">
    <source>
        <dbReference type="SAM" id="MobiDB-lite"/>
    </source>
</evidence>
<evidence type="ECO:0000256" key="3">
    <source>
        <dbReference type="ARBA" id="ARBA00022989"/>
    </source>
</evidence>
<dbReference type="Gene3D" id="1.20.1720.10">
    <property type="entry name" value="Multidrug resistance protein D"/>
    <property type="match status" value="1"/>
</dbReference>
<comment type="caution">
    <text evidence="8">The sequence shown here is derived from an EMBL/GenBank/DDBJ whole genome shotgun (WGS) entry which is preliminary data.</text>
</comment>
<dbReference type="CDD" id="cd17323">
    <property type="entry name" value="MFS_Tpo1_MDR_like"/>
    <property type="match status" value="1"/>
</dbReference>
<keyword evidence="9" id="KW-1185">Reference proteome</keyword>
<feature type="transmembrane region" description="Helical" evidence="6">
    <location>
        <begin position="247"/>
        <end position="268"/>
    </location>
</feature>
<dbReference type="InterPro" id="IPR020846">
    <property type="entry name" value="MFS_dom"/>
</dbReference>
<dbReference type="InterPro" id="IPR036259">
    <property type="entry name" value="MFS_trans_sf"/>
</dbReference>
<dbReference type="GO" id="GO:0005886">
    <property type="term" value="C:plasma membrane"/>
    <property type="evidence" value="ECO:0007669"/>
    <property type="project" value="TreeGrafter"/>
</dbReference>
<evidence type="ECO:0000256" key="2">
    <source>
        <dbReference type="ARBA" id="ARBA00022692"/>
    </source>
</evidence>
<dbReference type="Proteomes" id="UP000789831">
    <property type="component" value="Unassembled WGS sequence"/>
</dbReference>
<keyword evidence="2 6" id="KW-0812">Transmembrane</keyword>
<gene>
    <name evidence="8" type="ORF">AGERDE_LOCUS8652</name>
</gene>
<dbReference type="PANTHER" id="PTHR23502:SF5">
    <property type="entry name" value="QUINIDINE RESISTANCE PROTEIN 3"/>
    <property type="match status" value="1"/>
</dbReference>
<proteinExistence type="predicted"/>
<dbReference type="Pfam" id="PF07690">
    <property type="entry name" value="MFS_1"/>
    <property type="match status" value="1"/>
</dbReference>
<keyword evidence="4 6" id="KW-0472">Membrane</keyword>
<evidence type="ECO:0000256" key="6">
    <source>
        <dbReference type="SAM" id="Phobius"/>
    </source>
</evidence>
<feature type="transmembrane region" description="Helical" evidence="6">
    <location>
        <begin position="330"/>
        <end position="348"/>
    </location>
</feature>
<feature type="transmembrane region" description="Helical" evidence="6">
    <location>
        <begin position="369"/>
        <end position="389"/>
    </location>
</feature>
<dbReference type="GO" id="GO:0022857">
    <property type="term" value="F:transmembrane transporter activity"/>
    <property type="evidence" value="ECO:0007669"/>
    <property type="project" value="InterPro"/>
</dbReference>
<feature type="transmembrane region" description="Helical" evidence="6">
    <location>
        <begin position="409"/>
        <end position="432"/>
    </location>
</feature>
<evidence type="ECO:0000259" key="7">
    <source>
        <dbReference type="PROSITE" id="PS50850"/>
    </source>
</evidence>
<feature type="region of interest" description="Disordered" evidence="5">
    <location>
        <begin position="15"/>
        <end position="42"/>
    </location>
</feature>
<accession>A0A9N9GC31</accession>
<dbReference type="OrthoDB" id="3936150at2759"/>
<organism evidence="8 9">
    <name type="scientific">Ambispora gerdemannii</name>
    <dbReference type="NCBI Taxonomy" id="144530"/>
    <lineage>
        <taxon>Eukaryota</taxon>
        <taxon>Fungi</taxon>
        <taxon>Fungi incertae sedis</taxon>
        <taxon>Mucoromycota</taxon>
        <taxon>Glomeromycotina</taxon>
        <taxon>Glomeromycetes</taxon>
        <taxon>Archaeosporales</taxon>
        <taxon>Ambisporaceae</taxon>
        <taxon>Ambispora</taxon>
    </lineage>
</organism>
<feature type="transmembrane region" description="Helical" evidence="6">
    <location>
        <begin position="504"/>
        <end position="525"/>
    </location>
</feature>
<feature type="transmembrane region" description="Helical" evidence="6">
    <location>
        <begin position="439"/>
        <end position="464"/>
    </location>
</feature>
<evidence type="ECO:0000256" key="4">
    <source>
        <dbReference type="ARBA" id="ARBA00023136"/>
    </source>
</evidence>
<name>A0A9N9GC31_9GLOM</name>
<dbReference type="PROSITE" id="PS50850">
    <property type="entry name" value="MFS"/>
    <property type="match status" value="1"/>
</dbReference>
<dbReference type="AlphaFoldDB" id="A0A9N9GC31"/>